<keyword evidence="3 7" id="KW-0808">Transferase</keyword>
<dbReference type="GO" id="GO:0009229">
    <property type="term" value="P:thiamine diphosphate biosynthetic process"/>
    <property type="evidence" value="ECO:0007669"/>
    <property type="project" value="UniProtKB-UniRule"/>
</dbReference>
<evidence type="ECO:0000256" key="5">
    <source>
        <dbReference type="ARBA" id="ARBA00022777"/>
    </source>
</evidence>
<evidence type="ECO:0000313" key="10">
    <source>
        <dbReference type="EMBL" id="PGH36700.1"/>
    </source>
</evidence>
<dbReference type="Pfam" id="PF04265">
    <property type="entry name" value="TPK_B1_binding"/>
    <property type="match status" value="1"/>
</dbReference>
<accession>A0A2B7ZTS3</accession>
<dbReference type="InterPro" id="IPR016966">
    <property type="entry name" value="Thiamin_pyrophosphokinase_euk"/>
</dbReference>
<feature type="domain" description="Thiamin pyrophosphokinase thiamin-binding" evidence="9">
    <location>
        <begin position="249"/>
        <end position="313"/>
    </location>
</feature>
<dbReference type="FunFam" id="2.60.120.320:FF:000001">
    <property type="entry name" value="Thiamine pyrophosphokinase"/>
    <property type="match status" value="1"/>
</dbReference>
<comment type="catalytic activity">
    <reaction evidence="7">
        <text>thiamine + ATP = thiamine diphosphate + AMP + H(+)</text>
        <dbReference type="Rhea" id="RHEA:11576"/>
        <dbReference type="ChEBI" id="CHEBI:15378"/>
        <dbReference type="ChEBI" id="CHEBI:18385"/>
        <dbReference type="ChEBI" id="CHEBI:30616"/>
        <dbReference type="ChEBI" id="CHEBI:58937"/>
        <dbReference type="ChEBI" id="CHEBI:456215"/>
    </reaction>
</comment>
<dbReference type="Pfam" id="PF04263">
    <property type="entry name" value="TPK_catalytic"/>
    <property type="match status" value="1"/>
</dbReference>
<dbReference type="GO" id="GO:0004788">
    <property type="term" value="F:thiamine diphosphokinase activity"/>
    <property type="evidence" value="ECO:0007669"/>
    <property type="project" value="UniProtKB-UniRule"/>
</dbReference>
<dbReference type="InterPro" id="IPR036759">
    <property type="entry name" value="TPK_catalytic_sf"/>
</dbReference>
<dbReference type="EC" id="2.7.6.2" evidence="7"/>
<keyword evidence="4 7" id="KW-0547">Nucleotide-binding</keyword>
<feature type="compositionally biased region" description="Low complexity" evidence="8">
    <location>
        <begin position="246"/>
        <end position="257"/>
    </location>
</feature>
<evidence type="ECO:0000256" key="7">
    <source>
        <dbReference type="PIRNR" id="PIRNR031057"/>
    </source>
</evidence>
<evidence type="ECO:0000259" key="9">
    <source>
        <dbReference type="SMART" id="SM00983"/>
    </source>
</evidence>
<dbReference type="Proteomes" id="UP000226031">
    <property type="component" value="Unassembled WGS sequence"/>
</dbReference>
<keyword evidence="6 7" id="KW-0067">ATP-binding</keyword>
<evidence type="ECO:0000256" key="1">
    <source>
        <dbReference type="ARBA" id="ARBA00005078"/>
    </source>
</evidence>
<dbReference type="SUPFAM" id="SSF63999">
    <property type="entry name" value="Thiamin pyrophosphokinase, catalytic domain"/>
    <property type="match status" value="1"/>
</dbReference>
<dbReference type="PANTHER" id="PTHR13622">
    <property type="entry name" value="THIAMIN PYROPHOSPHOKINASE"/>
    <property type="match status" value="1"/>
</dbReference>
<dbReference type="InterPro" id="IPR006282">
    <property type="entry name" value="Thi_PPkinase"/>
</dbReference>
<evidence type="ECO:0000256" key="4">
    <source>
        <dbReference type="ARBA" id="ARBA00022741"/>
    </source>
</evidence>
<keyword evidence="11" id="KW-1185">Reference proteome</keyword>
<dbReference type="EMBL" id="PDND01000004">
    <property type="protein sequence ID" value="PGH36700.1"/>
    <property type="molecule type" value="Genomic_DNA"/>
</dbReference>
<sequence length="331" mass="35541">MDWYPAQFFNTAAPPSSPFALLVLNQPINQNAYKILKKHASFTICADGGANRLYNLMRASGRESIELPDAIVGDLDSISPEVRKHYEDLHVPVIHDPDQYSTDVTKCLCYLRSHTQSIIAPSNNKNGTAAAAAATTTTATIAERHHRHIDVLLLGGLGGRVDQAFSLINHLYISSTSTSTAASTANPSTSSASSSSPPPLAPHEHNQLYLISEESISFILRRGHNKIHTPGGSLMGISPPPPPRPTQTTQTTQPTPLSENIGIIPIAGPAVITTHGLEWDVQDWKTHFGGQVSTSNHVRSEVVEVEVDADVPVLFTVELAGWVKGAGVCSI</sequence>
<dbReference type="PIRSF" id="PIRSF031057">
    <property type="entry name" value="Thiamin_pyrophosphokinase"/>
    <property type="match status" value="1"/>
</dbReference>
<dbReference type="GO" id="GO:0016301">
    <property type="term" value="F:kinase activity"/>
    <property type="evidence" value="ECO:0007669"/>
    <property type="project" value="UniProtKB-UniRule"/>
</dbReference>
<evidence type="ECO:0000256" key="3">
    <source>
        <dbReference type="ARBA" id="ARBA00022679"/>
    </source>
</evidence>
<proteinExistence type="inferred from homology"/>
<feature type="region of interest" description="Disordered" evidence="8">
    <location>
        <begin position="180"/>
        <end position="203"/>
    </location>
</feature>
<dbReference type="GO" id="GO:0005524">
    <property type="term" value="F:ATP binding"/>
    <property type="evidence" value="ECO:0007669"/>
    <property type="project" value="UniProtKB-UniRule"/>
</dbReference>
<evidence type="ECO:0000256" key="6">
    <source>
        <dbReference type="ARBA" id="ARBA00022840"/>
    </source>
</evidence>
<comment type="pathway">
    <text evidence="1 7">Cofactor biosynthesis; thiamine diphosphate biosynthesis; thiamine diphosphate from thiamine: step 1/1.</text>
</comment>
<dbReference type="PANTHER" id="PTHR13622:SF8">
    <property type="entry name" value="THIAMIN PYROPHOSPHOKINASE 1"/>
    <property type="match status" value="1"/>
</dbReference>
<feature type="compositionally biased region" description="Low complexity" evidence="8">
    <location>
        <begin position="180"/>
        <end position="195"/>
    </location>
</feature>
<dbReference type="UniPathway" id="UPA00060">
    <property type="reaction ID" value="UER00597"/>
</dbReference>
<gene>
    <name evidence="10" type="ORF">GX50_00360</name>
</gene>
<dbReference type="GO" id="GO:0006772">
    <property type="term" value="P:thiamine metabolic process"/>
    <property type="evidence" value="ECO:0007669"/>
    <property type="project" value="InterPro"/>
</dbReference>
<evidence type="ECO:0000256" key="2">
    <source>
        <dbReference type="ARBA" id="ARBA00006785"/>
    </source>
</evidence>
<dbReference type="CDD" id="cd07995">
    <property type="entry name" value="TPK"/>
    <property type="match status" value="1"/>
</dbReference>
<keyword evidence="5 7" id="KW-0418">Kinase</keyword>
<dbReference type="SUPFAM" id="SSF63862">
    <property type="entry name" value="Thiamin pyrophosphokinase, substrate-binding domain"/>
    <property type="match status" value="1"/>
</dbReference>
<dbReference type="InterPro" id="IPR007373">
    <property type="entry name" value="Thiamin_PyroPKinase_B1-bd"/>
</dbReference>
<feature type="region of interest" description="Disordered" evidence="8">
    <location>
        <begin position="229"/>
        <end position="257"/>
    </location>
</feature>
<reference evidence="10 11" key="1">
    <citation type="submission" date="2017-10" db="EMBL/GenBank/DDBJ databases">
        <title>Comparative genomics in systemic dimorphic fungi from Ajellomycetaceae.</title>
        <authorList>
            <person name="Munoz J.F."/>
            <person name="Mcewen J.G."/>
            <person name="Clay O.K."/>
            <person name="Cuomo C.A."/>
        </authorList>
    </citation>
    <scope>NUCLEOTIDE SEQUENCE [LARGE SCALE GENOMIC DNA]</scope>
    <source>
        <strain evidence="10 11">UAMH4076</strain>
    </source>
</reference>
<dbReference type="STRING" id="73230.A0A2B7ZTS3"/>
<dbReference type="Gene3D" id="3.40.50.10240">
    <property type="entry name" value="Thiamin pyrophosphokinase, catalytic domain"/>
    <property type="match status" value="1"/>
</dbReference>
<name>A0A2B7ZTS3_9EURO</name>
<dbReference type="GO" id="GO:0030975">
    <property type="term" value="F:thiamine binding"/>
    <property type="evidence" value="ECO:0007669"/>
    <property type="project" value="UniProtKB-UniRule"/>
</dbReference>
<dbReference type="InterPro" id="IPR036371">
    <property type="entry name" value="TPK_B1-bd_sf"/>
</dbReference>
<comment type="caution">
    <text evidence="10">The sequence shown here is derived from an EMBL/GenBank/DDBJ whole genome shotgun (WGS) entry which is preliminary data.</text>
</comment>
<protein>
    <recommendedName>
        <fullName evidence="7">Thiamine pyrophosphokinase</fullName>
        <ecNumber evidence="7">2.7.6.2</ecNumber>
    </recommendedName>
</protein>
<dbReference type="SMART" id="SM00983">
    <property type="entry name" value="TPK_B1_binding"/>
    <property type="match status" value="1"/>
</dbReference>
<organism evidence="10 11">
    <name type="scientific">[Emmonsia] crescens</name>
    <dbReference type="NCBI Taxonomy" id="73230"/>
    <lineage>
        <taxon>Eukaryota</taxon>
        <taxon>Fungi</taxon>
        <taxon>Dikarya</taxon>
        <taxon>Ascomycota</taxon>
        <taxon>Pezizomycotina</taxon>
        <taxon>Eurotiomycetes</taxon>
        <taxon>Eurotiomycetidae</taxon>
        <taxon>Onygenales</taxon>
        <taxon>Ajellomycetaceae</taxon>
        <taxon>Emergomyces</taxon>
    </lineage>
</organism>
<comment type="similarity">
    <text evidence="2 7">Belongs to the thiamine pyrophosphokinase family.</text>
</comment>
<evidence type="ECO:0000313" key="11">
    <source>
        <dbReference type="Proteomes" id="UP000226031"/>
    </source>
</evidence>
<dbReference type="Gene3D" id="2.60.120.320">
    <property type="entry name" value="Thiamin pyrophosphokinase, thiamin-binding domain"/>
    <property type="match status" value="1"/>
</dbReference>
<dbReference type="VEuPathDB" id="FungiDB:EMCG_04039"/>
<evidence type="ECO:0000256" key="8">
    <source>
        <dbReference type="SAM" id="MobiDB-lite"/>
    </source>
</evidence>
<dbReference type="InterPro" id="IPR007371">
    <property type="entry name" value="TPK_catalytic"/>
</dbReference>
<dbReference type="AlphaFoldDB" id="A0A2B7ZTS3"/>